<comment type="caution">
    <text evidence="1">The sequence shown here is derived from an EMBL/GenBank/DDBJ whole genome shotgun (WGS) entry which is preliminary data.</text>
</comment>
<sequence length="40" mass="4344">MTKLRSLVRCLVTCGLGVLLVLLAVRFGEALWRAVSSVGR</sequence>
<dbReference type="Proteomes" id="UP000542674">
    <property type="component" value="Unassembled WGS sequence"/>
</dbReference>
<organism evidence="1 2">
    <name type="scientific">Saccharothrix violaceirubra</name>
    <dbReference type="NCBI Taxonomy" id="413306"/>
    <lineage>
        <taxon>Bacteria</taxon>
        <taxon>Bacillati</taxon>
        <taxon>Actinomycetota</taxon>
        <taxon>Actinomycetes</taxon>
        <taxon>Pseudonocardiales</taxon>
        <taxon>Pseudonocardiaceae</taxon>
        <taxon>Saccharothrix</taxon>
    </lineage>
</organism>
<dbReference type="EMBL" id="JACHJS010000001">
    <property type="protein sequence ID" value="MBB4967969.1"/>
    <property type="molecule type" value="Genomic_DNA"/>
</dbReference>
<dbReference type="RefSeq" id="WP_281386366.1">
    <property type="nucleotide sequence ID" value="NZ_BAABAI010000016.1"/>
</dbReference>
<gene>
    <name evidence="1" type="ORF">F4559_005328</name>
</gene>
<proteinExistence type="predicted"/>
<reference evidence="1 2" key="1">
    <citation type="submission" date="2020-08" db="EMBL/GenBank/DDBJ databases">
        <title>Sequencing the genomes of 1000 actinobacteria strains.</title>
        <authorList>
            <person name="Klenk H.-P."/>
        </authorList>
    </citation>
    <scope>NUCLEOTIDE SEQUENCE [LARGE SCALE GENOMIC DNA]</scope>
    <source>
        <strain evidence="1 2">DSM 45084</strain>
    </source>
</reference>
<evidence type="ECO:0000313" key="1">
    <source>
        <dbReference type="EMBL" id="MBB4967969.1"/>
    </source>
</evidence>
<protein>
    <submittedName>
        <fullName evidence="1">Uncharacterized protein</fullName>
    </submittedName>
</protein>
<keyword evidence="2" id="KW-1185">Reference proteome</keyword>
<evidence type="ECO:0000313" key="2">
    <source>
        <dbReference type="Proteomes" id="UP000542674"/>
    </source>
</evidence>
<accession>A0A7W7WXZ8</accession>
<name>A0A7W7WXZ8_9PSEU</name>
<dbReference type="AlphaFoldDB" id="A0A7W7WXZ8"/>